<evidence type="ECO:0000313" key="1">
    <source>
        <dbReference type="EMBL" id="TXY93627.1"/>
    </source>
</evidence>
<dbReference type="EMBL" id="VSGZ01000016">
    <property type="protein sequence ID" value="TXY93627.1"/>
    <property type="molecule type" value="Genomic_DNA"/>
</dbReference>
<name>A0A8B5ZL65_VIBCL</name>
<gene>
    <name evidence="1" type="ORF">FXE67_03725</name>
</gene>
<dbReference type="AlphaFoldDB" id="A0A8B5ZL65"/>
<protein>
    <submittedName>
        <fullName evidence="1">Uncharacterized protein</fullName>
    </submittedName>
</protein>
<dbReference type="Proteomes" id="UP000323583">
    <property type="component" value="Unassembled WGS sequence"/>
</dbReference>
<proteinExistence type="predicted"/>
<organism evidence="1 2">
    <name type="scientific">Vibrio cholerae</name>
    <dbReference type="NCBI Taxonomy" id="666"/>
    <lineage>
        <taxon>Bacteria</taxon>
        <taxon>Pseudomonadati</taxon>
        <taxon>Pseudomonadota</taxon>
        <taxon>Gammaproteobacteria</taxon>
        <taxon>Vibrionales</taxon>
        <taxon>Vibrionaceae</taxon>
        <taxon>Vibrio</taxon>
    </lineage>
</organism>
<sequence>MRTNKMLCSRDTTTDRGSEIMNLFAVCITCSQTKGVPLLNKVQASYFDDRVVRTKCNQGHDMAIIVRAPKFEVLLESGADALNLGFTLEASSSFSAALERFYEFAINIILKQQGMGEDVYQKMFKAMSRQSERQLGSFLALHALFFGEAYAPNNKITEFRNAVIHKGTIPTPDEAKNFCSLVYEEIYKIGMLLKDHCKREIELALEQDFKARASKVPSGVRVHGSQKSSIYNMLGENNKPTFEEALVNYNNFNKTLERAINDMPIFAQIMERPEVKAMIDSIRPFEQ</sequence>
<reference evidence="1 2" key="1">
    <citation type="submission" date="2019-06" db="EMBL/GenBank/DDBJ databases">
        <title>Vibrio cholerae phylogeny based on whole-genome sequencing reveals genetic diversity and population strucutre.</title>
        <authorList>
            <person name="Zhiqiu Y."/>
            <person name="Bin L."/>
            <person name="Lingyan J."/>
        </authorList>
    </citation>
    <scope>NUCLEOTIDE SEQUENCE [LARGE SCALE GENOMIC DNA]</scope>
    <source>
        <strain evidence="1 2">N2768</strain>
    </source>
</reference>
<evidence type="ECO:0000313" key="2">
    <source>
        <dbReference type="Proteomes" id="UP000323583"/>
    </source>
</evidence>
<dbReference type="RefSeq" id="WP_072670325.1">
    <property type="nucleotide sequence ID" value="NZ_VSGJ01000002.1"/>
</dbReference>
<accession>A0A8B5ZL65</accession>
<comment type="caution">
    <text evidence="1">The sequence shown here is derived from an EMBL/GenBank/DDBJ whole genome shotgun (WGS) entry which is preliminary data.</text>
</comment>